<comment type="caution">
    <text evidence="5">The sequence shown here is derived from an EMBL/GenBank/DDBJ whole genome shotgun (WGS) entry which is preliminary data.</text>
</comment>
<name>A0AAJ2NT58_ALKPS</name>
<comment type="catalytic activity">
    <reaction evidence="3">
        <text>Preferential cleavage: (Ac)2-L-Lys-D-Ala-|-D-Ala. Also transpeptidation of peptidyl-alanyl moieties that are N-acyl substituents of D-alanine.</text>
        <dbReference type="EC" id="3.4.16.4"/>
    </reaction>
</comment>
<evidence type="ECO:0000313" key="5">
    <source>
        <dbReference type="EMBL" id="MDV2888170.1"/>
    </source>
</evidence>
<organism evidence="5 6">
    <name type="scientific">Alkalihalophilus pseudofirmus</name>
    <name type="common">Bacillus pseudofirmus</name>
    <dbReference type="NCBI Taxonomy" id="79885"/>
    <lineage>
        <taxon>Bacteria</taxon>
        <taxon>Bacillati</taxon>
        <taxon>Bacillota</taxon>
        <taxon>Bacilli</taxon>
        <taxon>Bacillales</taxon>
        <taxon>Bacillaceae</taxon>
        <taxon>Alkalihalophilus</taxon>
    </lineage>
</organism>
<dbReference type="InterPro" id="IPR036138">
    <property type="entry name" value="PBP_dimer_sf"/>
</dbReference>
<evidence type="ECO:0000259" key="4">
    <source>
        <dbReference type="Pfam" id="PF03717"/>
    </source>
</evidence>
<accession>A0AAJ2NT58</accession>
<dbReference type="AlphaFoldDB" id="A0AAJ2NT58"/>
<evidence type="ECO:0000256" key="3">
    <source>
        <dbReference type="ARBA" id="ARBA00034000"/>
    </source>
</evidence>
<sequence>KKELEVLAIYKEFSSGYKFIPQMVKNKNVSAKEVAVVSEYLQSLPGVDTTTDWERSYPFRSTLRSVLGNITSSEEGVPAERLEF</sequence>
<dbReference type="Gene3D" id="1.10.10.1230">
    <property type="entry name" value="Penicillin-binding protein, N-terminal non-catalytic domain, head sub-domain"/>
    <property type="match status" value="1"/>
</dbReference>
<dbReference type="GO" id="GO:0008658">
    <property type="term" value="F:penicillin binding"/>
    <property type="evidence" value="ECO:0007669"/>
    <property type="project" value="InterPro"/>
</dbReference>
<protein>
    <recommendedName>
        <fullName evidence="2">serine-type D-Ala-D-Ala carboxypeptidase</fullName>
        <ecNumber evidence="2">3.4.16.4</ecNumber>
    </recommendedName>
</protein>
<dbReference type="EMBL" id="JAWJAY010001031">
    <property type="protein sequence ID" value="MDV2888170.1"/>
    <property type="molecule type" value="Genomic_DNA"/>
</dbReference>
<dbReference type="SUPFAM" id="SSF56519">
    <property type="entry name" value="Penicillin binding protein dimerisation domain"/>
    <property type="match status" value="1"/>
</dbReference>
<comment type="pathway">
    <text evidence="1">Cell wall biogenesis; peptidoglycan biosynthesis.</text>
</comment>
<dbReference type="EC" id="3.4.16.4" evidence="2"/>
<dbReference type="Pfam" id="PF03717">
    <property type="entry name" value="PBP_dimer"/>
    <property type="match status" value="1"/>
</dbReference>
<dbReference type="InterPro" id="IPR005311">
    <property type="entry name" value="PBP_dimer"/>
</dbReference>
<feature type="domain" description="Penicillin-binding protein dimerisation" evidence="4">
    <location>
        <begin position="9"/>
        <end position="74"/>
    </location>
</feature>
<reference evidence="5" key="1">
    <citation type="submission" date="2023-10" db="EMBL/GenBank/DDBJ databases">
        <title>Screening of Alkalihalophilus pseudofirmusBZ-TG-HK211 and Its Alleviation of Salt Stress on Rapeseed Growth.</title>
        <authorList>
            <person name="Zhao B."/>
            <person name="Guo T."/>
        </authorList>
    </citation>
    <scope>NUCLEOTIDE SEQUENCE</scope>
    <source>
        <strain evidence="5">BZ-TG-HK211</strain>
    </source>
</reference>
<evidence type="ECO:0000313" key="6">
    <source>
        <dbReference type="Proteomes" id="UP001285636"/>
    </source>
</evidence>
<dbReference type="Proteomes" id="UP001285636">
    <property type="component" value="Unassembled WGS sequence"/>
</dbReference>
<evidence type="ECO:0000256" key="2">
    <source>
        <dbReference type="ARBA" id="ARBA00012448"/>
    </source>
</evidence>
<feature type="non-terminal residue" evidence="5">
    <location>
        <position position="1"/>
    </location>
</feature>
<gene>
    <name evidence="5" type="ORF">RYX45_23690</name>
</gene>
<feature type="non-terminal residue" evidence="5">
    <location>
        <position position="84"/>
    </location>
</feature>
<evidence type="ECO:0000256" key="1">
    <source>
        <dbReference type="ARBA" id="ARBA00004752"/>
    </source>
</evidence>
<dbReference type="GO" id="GO:0009002">
    <property type="term" value="F:serine-type D-Ala-D-Ala carboxypeptidase activity"/>
    <property type="evidence" value="ECO:0007669"/>
    <property type="project" value="UniProtKB-EC"/>
</dbReference>
<proteinExistence type="predicted"/>